<dbReference type="STRING" id="34060.B0181_06020"/>
<organism evidence="1 3">
    <name type="scientific">Moraxella caviae</name>
    <dbReference type="NCBI Taxonomy" id="34060"/>
    <lineage>
        <taxon>Bacteria</taxon>
        <taxon>Pseudomonadati</taxon>
        <taxon>Pseudomonadota</taxon>
        <taxon>Gammaproteobacteria</taxon>
        <taxon>Moraxellales</taxon>
        <taxon>Moraxellaceae</taxon>
        <taxon>Moraxella</taxon>
    </lineage>
</organism>
<gene>
    <name evidence="2" type="primary">paiB</name>
    <name evidence="1" type="ORF">B0181_06020</name>
    <name evidence="2" type="ORF">NCTC10293_01058</name>
</gene>
<keyword evidence="2" id="KW-0645">Protease</keyword>
<dbReference type="OrthoDB" id="9794948at2"/>
<dbReference type="InterPro" id="IPR012349">
    <property type="entry name" value="Split_barrel_FMN-bd"/>
</dbReference>
<keyword evidence="3" id="KW-1185">Reference proteome</keyword>
<proteinExistence type="predicted"/>
<dbReference type="Pfam" id="PF04299">
    <property type="entry name" value="FMN_bind_2"/>
    <property type="match status" value="1"/>
</dbReference>
<accession>A0A1T0A2B8</accession>
<reference evidence="1 3" key="1">
    <citation type="submission" date="2017-02" db="EMBL/GenBank/DDBJ databases">
        <title>Draft genome sequence of Moraxella caviae CCUG 355 type strain.</title>
        <authorList>
            <person name="Engstrom-Jakobsson H."/>
            <person name="Salva-Serra F."/>
            <person name="Thorell K."/>
            <person name="Gonzales-Siles L."/>
            <person name="Karlsson R."/>
            <person name="Boulund F."/>
            <person name="Engstrand L."/>
            <person name="Moore E."/>
        </authorList>
    </citation>
    <scope>NUCLEOTIDE SEQUENCE [LARGE SCALE GENOMIC DNA]</scope>
    <source>
        <strain evidence="1 3">CCUG 355</strain>
    </source>
</reference>
<dbReference type="Proteomes" id="UP000255279">
    <property type="component" value="Unassembled WGS sequence"/>
</dbReference>
<dbReference type="PIRSF" id="PIRSF010372">
    <property type="entry name" value="PaiB"/>
    <property type="match status" value="1"/>
</dbReference>
<evidence type="ECO:0000313" key="3">
    <source>
        <dbReference type="Proteomes" id="UP000190435"/>
    </source>
</evidence>
<dbReference type="InterPro" id="IPR007396">
    <property type="entry name" value="TR_PAI2-type"/>
</dbReference>
<dbReference type="GO" id="GO:0008233">
    <property type="term" value="F:peptidase activity"/>
    <property type="evidence" value="ECO:0007669"/>
    <property type="project" value="UniProtKB-KW"/>
</dbReference>
<dbReference type="Proteomes" id="UP000190435">
    <property type="component" value="Unassembled WGS sequence"/>
</dbReference>
<reference evidence="2 4" key="2">
    <citation type="submission" date="2018-06" db="EMBL/GenBank/DDBJ databases">
        <authorList>
            <consortium name="Pathogen Informatics"/>
            <person name="Doyle S."/>
        </authorList>
    </citation>
    <scope>NUCLEOTIDE SEQUENCE [LARGE SCALE GENOMIC DNA]</scope>
    <source>
        <strain evidence="2 4">NCTC10293</strain>
    </source>
</reference>
<dbReference type="EMBL" id="UGQE01000001">
    <property type="protein sequence ID" value="STZ10703.1"/>
    <property type="molecule type" value="Genomic_DNA"/>
</dbReference>
<dbReference type="GO" id="GO:0006508">
    <property type="term" value="P:proteolysis"/>
    <property type="evidence" value="ECO:0007669"/>
    <property type="project" value="UniProtKB-KW"/>
</dbReference>
<protein>
    <submittedName>
        <fullName evidence="2">Protease synthase and sporulation protein PAI 2</fullName>
    </submittedName>
    <submittedName>
        <fullName evidence="1">Transcriptional regulator</fullName>
    </submittedName>
</protein>
<keyword evidence="2" id="KW-0378">Hydrolase</keyword>
<dbReference type="SUPFAM" id="SSF50475">
    <property type="entry name" value="FMN-binding split barrel"/>
    <property type="match status" value="1"/>
</dbReference>
<evidence type="ECO:0000313" key="4">
    <source>
        <dbReference type="Proteomes" id="UP000255279"/>
    </source>
</evidence>
<dbReference type="Gene3D" id="2.30.110.10">
    <property type="entry name" value="Electron Transport, Fmn-binding Protein, Chain A"/>
    <property type="match status" value="1"/>
</dbReference>
<dbReference type="PANTHER" id="PTHR35802:SF1">
    <property type="entry name" value="PROTEASE SYNTHASE AND SPORULATION PROTEIN PAI 2"/>
    <property type="match status" value="1"/>
</dbReference>
<sequence length="210" mass="23560">MYTPEIFAENDKDNIKEILNNYSLGTLISLDENGAPQADHLPFYLLENDDQWTLIAHFAKANPLANYIDGARVLVIFQGADGYVSPNWYPSKQIHHRHVPTWNYQTVHLRGTAKIFNDIKGLMRAVGTLTNIHEATQPTPWKMKDAPRDYLDEEIGGIVGLSIKIDEIVAKFKLSQNREPEDLAGTVAGLQDSGNVKLAEAVQKAYKNQT</sequence>
<dbReference type="AlphaFoldDB" id="A0A1T0A2B8"/>
<evidence type="ECO:0000313" key="2">
    <source>
        <dbReference type="EMBL" id="STZ10703.1"/>
    </source>
</evidence>
<dbReference type="EMBL" id="MUXU01000036">
    <property type="protein sequence ID" value="OOR89788.1"/>
    <property type="molecule type" value="Genomic_DNA"/>
</dbReference>
<evidence type="ECO:0000313" key="1">
    <source>
        <dbReference type="EMBL" id="OOR89788.1"/>
    </source>
</evidence>
<dbReference type="PANTHER" id="PTHR35802">
    <property type="entry name" value="PROTEASE SYNTHASE AND SPORULATION PROTEIN PAI 2"/>
    <property type="match status" value="1"/>
</dbReference>
<dbReference type="RefSeq" id="WP_078276631.1">
    <property type="nucleotide sequence ID" value="NZ_MUXU01000036.1"/>
</dbReference>
<name>A0A1T0A2B8_9GAMM</name>